<evidence type="ECO:0000256" key="4">
    <source>
        <dbReference type="ARBA" id="ARBA00022692"/>
    </source>
</evidence>
<evidence type="ECO:0000256" key="3">
    <source>
        <dbReference type="ARBA" id="ARBA00022475"/>
    </source>
</evidence>
<evidence type="ECO:0000256" key="2">
    <source>
        <dbReference type="ARBA" id="ARBA00006386"/>
    </source>
</evidence>
<keyword evidence="4 7" id="KW-0812">Transmembrane</keyword>
<comment type="caution">
    <text evidence="8">The sequence shown here is derived from an EMBL/GenBank/DDBJ whole genome shotgun (WGS) entry which is preliminary data.</text>
</comment>
<evidence type="ECO:0000313" key="8">
    <source>
        <dbReference type="EMBL" id="MFD2728670.1"/>
    </source>
</evidence>
<dbReference type="EMBL" id="JBHUMO010000030">
    <property type="protein sequence ID" value="MFD2728670.1"/>
    <property type="molecule type" value="Genomic_DNA"/>
</dbReference>
<name>A0ABW5TJ02_9ENTE</name>
<protein>
    <submittedName>
        <fullName evidence="8">Permease</fullName>
    </submittedName>
</protein>
<feature type="transmembrane region" description="Helical" evidence="7">
    <location>
        <begin position="283"/>
        <end position="304"/>
    </location>
</feature>
<comment type="similarity">
    <text evidence="2">Belongs to the UPF0718 family.</text>
</comment>
<keyword evidence="3" id="KW-1003">Cell membrane</keyword>
<feature type="transmembrane region" description="Helical" evidence="7">
    <location>
        <begin position="92"/>
        <end position="114"/>
    </location>
</feature>
<keyword evidence="5 7" id="KW-1133">Transmembrane helix</keyword>
<gene>
    <name evidence="8" type="ORF">ACFSR0_04405</name>
</gene>
<feature type="transmembrane region" description="Helical" evidence="7">
    <location>
        <begin position="15"/>
        <end position="43"/>
    </location>
</feature>
<feature type="transmembrane region" description="Helical" evidence="7">
    <location>
        <begin position="231"/>
        <end position="249"/>
    </location>
</feature>
<dbReference type="InterPro" id="IPR052923">
    <property type="entry name" value="UPF0718"/>
</dbReference>
<feature type="transmembrane region" description="Helical" evidence="7">
    <location>
        <begin position="121"/>
        <end position="143"/>
    </location>
</feature>
<comment type="subcellular location">
    <subcellularLocation>
        <location evidence="1">Cell membrane</location>
        <topology evidence="1">Multi-pass membrane protein</topology>
    </subcellularLocation>
</comment>
<dbReference type="PANTHER" id="PTHR34184:SF4">
    <property type="entry name" value="UPF0718 PROTEIN YCGR"/>
    <property type="match status" value="1"/>
</dbReference>
<evidence type="ECO:0000256" key="1">
    <source>
        <dbReference type="ARBA" id="ARBA00004651"/>
    </source>
</evidence>
<dbReference type="RefSeq" id="WP_379980304.1">
    <property type="nucleotide sequence ID" value="NZ_JBHUMO010000030.1"/>
</dbReference>
<dbReference type="PANTHER" id="PTHR34184">
    <property type="entry name" value="UPF0718 PROTEIN YCGR"/>
    <property type="match status" value="1"/>
</dbReference>
<evidence type="ECO:0000256" key="5">
    <source>
        <dbReference type="ARBA" id="ARBA00022989"/>
    </source>
</evidence>
<keyword evidence="6 7" id="KW-0472">Membrane</keyword>
<feature type="transmembrane region" description="Helical" evidence="7">
    <location>
        <begin position="324"/>
        <end position="342"/>
    </location>
</feature>
<evidence type="ECO:0000256" key="6">
    <source>
        <dbReference type="ARBA" id="ARBA00023136"/>
    </source>
</evidence>
<dbReference type="InterPro" id="IPR005524">
    <property type="entry name" value="DUF318"/>
</dbReference>
<feature type="transmembrane region" description="Helical" evidence="7">
    <location>
        <begin position="55"/>
        <end position="80"/>
    </location>
</feature>
<proteinExistence type="inferred from homology"/>
<reference evidence="9" key="1">
    <citation type="journal article" date="2019" name="Int. J. Syst. Evol. Microbiol.">
        <title>The Global Catalogue of Microorganisms (GCM) 10K type strain sequencing project: providing services to taxonomists for standard genome sequencing and annotation.</title>
        <authorList>
            <consortium name="The Broad Institute Genomics Platform"/>
            <consortium name="The Broad Institute Genome Sequencing Center for Infectious Disease"/>
            <person name="Wu L."/>
            <person name="Ma J."/>
        </authorList>
    </citation>
    <scope>NUCLEOTIDE SEQUENCE [LARGE SCALE GENOMIC DNA]</scope>
    <source>
        <strain evidence="9">TISTR 932</strain>
    </source>
</reference>
<dbReference type="Proteomes" id="UP001597427">
    <property type="component" value="Unassembled WGS sequence"/>
</dbReference>
<feature type="transmembrane region" description="Helical" evidence="7">
    <location>
        <begin position="261"/>
        <end position="277"/>
    </location>
</feature>
<dbReference type="Pfam" id="PF03773">
    <property type="entry name" value="ArsP_1"/>
    <property type="match status" value="1"/>
</dbReference>
<sequence length="343" mass="37851">MFQGIPNSLSQMSMIFLSVVIEALPFVLLGCLISGLLHVFLSPEAVNKFLPKNKFLAILVGSLMGVFFPSCECGIVPIVHQFLKKEVPIYTAFPFMLTAPIINPIVLFSTFIAFSDSWHFVFLRVGGSLFVSLVVGLWLAYIYKKSPLKEAVHTSMPMPDESNQEHTRHKGHHHEVSASVLVPMKPDAYSHENFASPEIACAVPTHFQEVVPFRAKVLDFLEHSLDEFFDTGRYLIIGALIASALQVYLPTSVMLTLGSTKLLAIGVMLLLAVIMSLCSEADAFIGASLLSLFGVAPVVAFLVFGPMVDIKNLLMMKRYFGGKFIFQLVTLIACLVTIYAWVV</sequence>
<accession>A0ABW5TJ02</accession>
<keyword evidence="9" id="KW-1185">Reference proteome</keyword>
<evidence type="ECO:0000313" key="9">
    <source>
        <dbReference type="Proteomes" id="UP001597427"/>
    </source>
</evidence>
<organism evidence="8 9">
    <name type="scientific">Enterococcus camelliae</name>
    <dbReference type="NCBI Taxonomy" id="453959"/>
    <lineage>
        <taxon>Bacteria</taxon>
        <taxon>Bacillati</taxon>
        <taxon>Bacillota</taxon>
        <taxon>Bacilli</taxon>
        <taxon>Lactobacillales</taxon>
        <taxon>Enterococcaceae</taxon>
        <taxon>Enterococcus</taxon>
    </lineage>
</organism>
<evidence type="ECO:0000256" key="7">
    <source>
        <dbReference type="SAM" id="Phobius"/>
    </source>
</evidence>